<accession>A0A0G0CKM4</accession>
<protein>
    <submittedName>
        <fullName evidence="2">Uncharacterized protein</fullName>
    </submittedName>
</protein>
<organism evidence="2 3">
    <name type="scientific">Candidatus Woesebacteria bacterium GW2011_GWB1_33_22</name>
    <dbReference type="NCBI Taxonomy" id="1618566"/>
    <lineage>
        <taxon>Bacteria</taxon>
        <taxon>Candidatus Woeseibacteriota</taxon>
    </lineage>
</organism>
<dbReference type="EMBL" id="LBOW01000013">
    <property type="protein sequence ID" value="KKP43992.1"/>
    <property type="molecule type" value="Genomic_DNA"/>
</dbReference>
<dbReference type="STRING" id="1618566.UR35_C0013G0017"/>
<keyword evidence="1" id="KW-0812">Transmembrane</keyword>
<gene>
    <name evidence="2" type="ORF">UR35_C0013G0017</name>
</gene>
<dbReference type="Proteomes" id="UP000034778">
    <property type="component" value="Unassembled WGS sequence"/>
</dbReference>
<keyword evidence="1" id="KW-0472">Membrane</keyword>
<evidence type="ECO:0000313" key="3">
    <source>
        <dbReference type="Proteomes" id="UP000034778"/>
    </source>
</evidence>
<name>A0A0G0CKM4_9BACT</name>
<sequence>MKNIINKITPRLQILDLKFQNLIPNPKLRKVLYYATGGLFGFMFLLILLGLILSPFMKRGNSVGFILNKPKIEAPSPVARENLNSTQRELLELQNKVRNLKFPESILTIPLIESNLTI</sequence>
<comment type="caution">
    <text evidence="2">The sequence shown here is derived from an EMBL/GenBank/DDBJ whole genome shotgun (WGS) entry which is preliminary data.</text>
</comment>
<proteinExistence type="predicted"/>
<evidence type="ECO:0000256" key="1">
    <source>
        <dbReference type="SAM" id="Phobius"/>
    </source>
</evidence>
<keyword evidence="1" id="KW-1133">Transmembrane helix</keyword>
<reference evidence="2 3" key="1">
    <citation type="journal article" date="2015" name="Nature">
        <title>rRNA introns, odd ribosomes, and small enigmatic genomes across a large radiation of phyla.</title>
        <authorList>
            <person name="Brown C.T."/>
            <person name="Hug L.A."/>
            <person name="Thomas B.C."/>
            <person name="Sharon I."/>
            <person name="Castelle C.J."/>
            <person name="Singh A."/>
            <person name="Wilkins M.J."/>
            <person name="Williams K.H."/>
            <person name="Banfield J.F."/>
        </authorList>
    </citation>
    <scope>NUCLEOTIDE SEQUENCE [LARGE SCALE GENOMIC DNA]</scope>
</reference>
<feature type="transmembrane region" description="Helical" evidence="1">
    <location>
        <begin position="31"/>
        <end position="53"/>
    </location>
</feature>
<evidence type="ECO:0000313" key="2">
    <source>
        <dbReference type="EMBL" id="KKP43992.1"/>
    </source>
</evidence>
<dbReference type="AlphaFoldDB" id="A0A0G0CKM4"/>